<dbReference type="GO" id="GO:0008881">
    <property type="term" value="F:glutamate racemase activity"/>
    <property type="evidence" value="ECO:0007669"/>
    <property type="project" value="UniProtKB-UniRule"/>
</dbReference>
<feature type="active site" description="Proton donor/acceptor" evidence="7">
    <location>
        <position position="76"/>
    </location>
</feature>
<dbReference type="NCBIfam" id="TIGR00067">
    <property type="entry name" value="glut_race"/>
    <property type="match status" value="1"/>
</dbReference>
<dbReference type="HAMAP" id="MF_00258">
    <property type="entry name" value="Glu_racemase"/>
    <property type="match status" value="1"/>
</dbReference>
<dbReference type="PANTHER" id="PTHR21198">
    <property type="entry name" value="GLUTAMATE RACEMASE"/>
    <property type="match status" value="1"/>
</dbReference>
<keyword evidence="5 7" id="KW-0413">Isomerase</keyword>
<keyword evidence="6 7" id="KW-0961">Cell wall biogenesis/degradation</keyword>
<evidence type="ECO:0000256" key="2">
    <source>
        <dbReference type="ARBA" id="ARBA00013090"/>
    </source>
</evidence>
<evidence type="ECO:0000256" key="4">
    <source>
        <dbReference type="ARBA" id="ARBA00022984"/>
    </source>
</evidence>
<dbReference type="RefSeq" id="WP_155696438.1">
    <property type="nucleotide sequence ID" value="NZ_WOCD01000005.1"/>
</dbReference>
<dbReference type="InterPro" id="IPR015942">
    <property type="entry name" value="Asp/Glu/hydantoin_racemase"/>
</dbReference>
<feature type="active site" description="Proton donor/acceptor" evidence="7">
    <location>
        <position position="186"/>
    </location>
</feature>
<evidence type="ECO:0000256" key="3">
    <source>
        <dbReference type="ARBA" id="ARBA00022960"/>
    </source>
</evidence>
<keyword evidence="4 7" id="KW-0573">Peptidoglycan synthesis</keyword>
<name>A0A6N8FE29_9GAMM</name>
<feature type="binding site" evidence="7">
    <location>
        <begin position="77"/>
        <end position="78"/>
    </location>
    <ligand>
        <name>substrate</name>
    </ligand>
</feature>
<feature type="binding site" evidence="7">
    <location>
        <begin position="13"/>
        <end position="14"/>
    </location>
    <ligand>
        <name>substrate</name>
    </ligand>
</feature>
<accession>A0A6N8FE29</accession>
<evidence type="ECO:0000256" key="7">
    <source>
        <dbReference type="HAMAP-Rule" id="MF_00258"/>
    </source>
</evidence>
<dbReference type="InterPro" id="IPR004391">
    <property type="entry name" value="Glu_race"/>
</dbReference>
<feature type="binding site" evidence="7">
    <location>
        <begin position="187"/>
        <end position="188"/>
    </location>
    <ligand>
        <name>substrate</name>
    </ligand>
</feature>
<dbReference type="GO" id="GO:0008360">
    <property type="term" value="P:regulation of cell shape"/>
    <property type="evidence" value="ECO:0007669"/>
    <property type="project" value="UniProtKB-KW"/>
</dbReference>
<keyword evidence="9" id="KW-1185">Reference proteome</keyword>
<dbReference type="EC" id="5.1.1.3" evidence="2 7"/>
<evidence type="ECO:0000256" key="1">
    <source>
        <dbReference type="ARBA" id="ARBA00001602"/>
    </source>
</evidence>
<comment type="function">
    <text evidence="7">Provides the (R)-glutamate required for cell wall biosynthesis.</text>
</comment>
<keyword evidence="3 7" id="KW-0133">Cell shape</keyword>
<comment type="caution">
    <text evidence="8">The sequence shown here is derived from an EMBL/GenBank/DDBJ whole genome shotgun (WGS) entry which is preliminary data.</text>
</comment>
<dbReference type="AlphaFoldDB" id="A0A6N8FE29"/>
<feature type="binding site" evidence="7">
    <location>
        <begin position="45"/>
        <end position="46"/>
    </location>
    <ligand>
        <name>substrate</name>
    </ligand>
</feature>
<evidence type="ECO:0000256" key="6">
    <source>
        <dbReference type="ARBA" id="ARBA00023316"/>
    </source>
</evidence>
<dbReference type="FunFam" id="3.40.50.1860:FF:000001">
    <property type="entry name" value="Glutamate racemase"/>
    <property type="match status" value="1"/>
</dbReference>
<dbReference type="InterPro" id="IPR001920">
    <property type="entry name" value="Asp/Glu_race"/>
</dbReference>
<evidence type="ECO:0000313" key="8">
    <source>
        <dbReference type="EMBL" id="MUH73240.1"/>
    </source>
</evidence>
<comment type="similarity">
    <text evidence="7">Belongs to the aspartate/glutamate racemases family.</text>
</comment>
<sequence>MSKKKAAPIGIFDSGVGGLSIAKDISELLPHEHLIYVADQAYSPYGNKSKKDIEERCFAIAQFFITQQCKAIVVACNTATVNAIELLRANFDIPIVGVEPGIKPAALNSKSGIVGVLATEQTINSDTFKALVNRFVDHVDVRVQASPKLVDLVENNDLTSEYAQQIVNEYVTPLINQGVDQIALGCTHYVFLAPLIKKAVAGSASIINTAAPVAAQLQRRLLEKELLSTNDEKASVTLFTTLASKQNKLLIKDLWSPSDRKSDIAVNQLDI</sequence>
<dbReference type="GO" id="GO:0009252">
    <property type="term" value="P:peptidoglycan biosynthetic process"/>
    <property type="evidence" value="ECO:0007669"/>
    <property type="project" value="UniProtKB-UniRule"/>
</dbReference>
<dbReference type="SUPFAM" id="SSF53681">
    <property type="entry name" value="Aspartate/glutamate racemase"/>
    <property type="match status" value="2"/>
</dbReference>
<dbReference type="GO" id="GO:0071555">
    <property type="term" value="P:cell wall organization"/>
    <property type="evidence" value="ECO:0007669"/>
    <property type="project" value="UniProtKB-KW"/>
</dbReference>
<dbReference type="Proteomes" id="UP000439994">
    <property type="component" value="Unassembled WGS sequence"/>
</dbReference>
<dbReference type="PANTHER" id="PTHR21198:SF2">
    <property type="entry name" value="GLUTAMATE RACEMASE"/>
    <property type="match status" value="1"/>
</dbReference>
<organism evidence="8 9">
    <name type="scientific">Psychrosphaera haliotis</name>
    <dbReference type="NCBI Taxonomy" id="555083"/>
    <lineage>
        <taxon>Bacteria</taxon>
        <taxon>Pseudomonadati</taxon>
        <taxon>Pseudomonadota</taxon>
        <taxon>Gammaproteobacteria</taxon>
        <taxon>Alteromonadales</taxon>
        <taxon>Pseudoalteromonadaceae</taxon>
        <taxon>Psychrosphaera</taxon>
    </lineage>
</organism>
<dbReference type="PROSITE" id="PS00923">
    <property type="entry name" value="ASP_GLU_RACEMASE_1"/>
    <property type="match status" value="1"/>
</dbReference>
<comment type="catalytic activity">
    <reaction evidence="1 7">
        <text>L-glutamate = D-glutamate</text>
        <dbReference type="Rhea" id="RHEA:12813"/>
        <dbReference type="ChEBI" id="CHEBI:29985"/>
        <dbReference type="ChEBI" id="CHEBI:29986"/>
        <dbReference type="EC" id="5.1.1.3"/>
    </reaction>
</comment>
<evidence type="ECO:0000313" key="9">
    <source>
        <dbReference type="Proteomes" id="UP000439994"/>
    </source>
</evidence>
<dbReference type="InterPro" id="IPR018187">
    <property type="entry name" value="Asp/Glu_racemase_AS_1"/>
</dbReference>
<evidence type="ECO:0000256" key="5">
    <source>
        <dbReference type="ARBA" id="ARBA00023235"/>
    </source>
</evidence>
<proteinExistence type="inferred from homology"/>
<dbReference type="OrthoDB" id="9801055at2"/>
<dbReference type="UniPathway" id="UPA00219"/>
<comment type="pathway">
    <text evidence="7">Cell wall biogenesis; peptidoglycan biosynthesis.</text>
</comment>
<dbReference type="Gene3D" id="3.40.50.1860">
    <property type="match status" value="2"/>
</dbReference>
<dbReference type="Pfam" id="PF01177">
    <property type="entry name" value="Asp_Glu_race"/>
    <property type="match status" value="1"/>
</dbReference>
<reference evidence="8 9" key="1">
    <citation type="submission" date="2019-11" db="EMBL/GenBank/DDBJ databases">
        <title>P. haliotis isolates from Z. marina roots.</title>
        <authorList>
            <person name="Cohen M."/>
            <person name="Jospin G."/>
            <person name="Eisen J.A."/>
            <person name="Coil D.A."/>
        </authorList>
    </citation>
    <scope>NUCLEOTIDE SEQUENCE [LARGE SCALE GENOMIC DNA]</scope>
    <source>
        <strain evidence="8 9">UCD-MCMsp1aY</strain>
    </source>
</reference>
<gene>
    <name evidence="7 8" type="primary">murI</name>
    <name evidence="8" type="ORF">GNP35_12555</name>
</gene>
<dbReference type="EMBL" id="WOCD01000005">
    <property type="protein sequence ID" value="MUH73240.1"/>
    <property type="molecule type" value="Genomic_DNA"/>
</dbReference>
<protein>
    <recommendedName>
        <fullName evidence="2 7">Glutamate racemase</fullName>
        <ecNumber evidence="2 7">5.1.1.3</ecNumber>
    </recommendedName>
</protein>